<keyword evidence="1" id="KW-0812">Transmembrane</keyword>
<evidence type="ECO:0000313" key="3">
    <source>
        <dbReference type="Proteomes" id="UP000184028"/>
    </source>
</evidence>
<accession>A0A1M7CHD8</accession>
<evidence type="ECO:0000256" key="1">
    <source>
        <dbReference type="SAM" id="Phobius"/>
    </source>
</evidence>
<keyword evidence="3" id="KW-1185">Reference proteome</keyword>
<reference evidence="3" key="1">
    <citation type="submission" date="2016-11" db="EMBL/GenBank/DDBJ databases">
        <authorList>
            <person name="Varghese N."/>
            <person name="Submissions S."/>
        </authorList>
    </citation>
    <scope>NUCLEOTIDE SEQUENCE [LARGE SCALE GENOMIC DNA]</scope>
    <source>
        <strain evidence="3">DSM 24724</strain>
    </source>
</reference>
<dbReference type="EMBL" id="FRBT01000002">
    <property type="protein sequence ID" value="SHL66610.1"/>
    <property type="molecule type" value="Genomic_DNA"/>
</dbReference>
<dbReference type="AlphaFoldDB" id="A0A1M7CHD8"/>
<keyword evidence="1" id="KW-0472">Membrane</keyword>
<feature type="transmembrane region" description="Helical" evidence="1">
    <location>
        <begin position="63"/>
        <end position="83"/>
    </location>
</feature>
<feature type="transmembrane region" description="Helical" evidence="1">
    <location>
        <begin position="138"/>
        <end position="159"/>
    </location>
</feature>
<organism evidence="2 3">
    <name type="scientific">Flavobacterium chilense</name>
    <dbReference type="NCBI Taxonomy" id="946677"/>
    <lineage>
        <taxon>Bacteria</taxon>
        <taxon>Pseudomonadati</taxon>
        <taxon>Bacteroidota</taxon>
        <taxon>Flavobacteriia</taxon>
        <taxon>Flavobacteriales</taxon>
        <taxon>Flavobacteriaceae</taxon>
        <taxon>Flavobacterium</taxon>
    </lineage>
</organism>
<proteinExistence type="predicted"/>
<feature type="transmembrane region" description="Helical" evidence="1">
    <location>
        <begin position="23"/>
        <end position="42"/>
    </location>
</feature>
<name>A0A1M7CHD8_9FLAO</name>
<protein>
    <submittedName>
        <fullName evidence="2">Uncharacterized protein</fullName>
    </submittedName>
</protein>
<dbReference type="RefSeq" id="WP_068841614.1">
    <property type="nucleotide sequence ID" value="NZ_FRBT01000002.1"/>
</dbReference>
<dbReference type="OrthoDB" id="1368261at2"/>
<feature type="transmembrane region" description="Helical" evidence="1">
    <location>
        <begin position="107"/>
        <end position="126"/>
    </location>
</feature>
<sequence>MNELVEIYWNFKKSPLKFLKNNLNLIVILPALLGGMWQLIELSRISFSFIRFFSVSQIIPDGLLVLLFLTIFSISVFILFYFWKKLDDDTNTDDTEKNVFTVKRGKIFLSILFLILVFGCLIIAKYSNDYFIANIEKIPSLFLYFPVNILITLFAFAFINLSIYFCKDVELLHHFRKVAPIFGVILVFIQVTMLFEFMVKFHDVFLLPAELKNIDNLICKAEKIENSATFEILYSNDKYIFVKCHKLVKDRNGKLRPSEIRIFKFEDLLDDSACIGNKRMKEKIVKDSIRDSKIPIIND</sequence>
<dbReference type="Proteomes" id="UP000184028">
    <property type="component" value="Unassembled WGS sequence"/>
</dbReference>
<feature type="transmembrane region" description="Helical" evidence="1">
    <location>
        <begin position="179"/>
        <end position="199"/>
    </location>
</feature>
<gene>
    <name evidence="2" type="ORF">SAMN05444484_102155</name>
</gene>
<evidence type="ECO:0000313" key="2">
    <source>
        <dbReference type="EMBL" id="SHL66610.1"/>
    </source>
</evidence>
<keyword evidence="1" id="KW-1133">Transmembrane helix</keyword>